<evidence type="ECO:0000313" key="1">
    <source>
        <dbReference type="EMBL" id="WGO85422.1"/>
    </source>
</evidence>
<gene>
    <name evidence="1" type="ORF">QEJ78_08625</name>
</gene>
<protein>
    <submittedName>
        <fullName evidence="1">Uncharacterized protein</fullName>
    </submittedName>
</protein>
<evidence type="ECO:0000313" key="2">
    <source>
        <dbReference type="Proteomes" id="UP001242513"/>
    </source>
</evidence>
<dbReference type="AlphaFoldDB" id="A0AAX3UCI9"/>
<dbReference type="Proteomes" id="UP001242513">
    <property type="component" value="Chromosome"/>
</dbReference>
<sequence length="152" mass="17167">MMSRKNNLINIKPCYSNTTARSFIPQGSANSSSQQHNLIPKLSTFTIEHTIDKLANLAKTYKFSSAVAQAVWFLTQSPDLTTEVLHNNADVIKHLAFKINQQVDNSKPISHKQLVMIAETQFLYHVFSENGLSNQNWTHILKGLNENIEQSV</sequence>
<proteinExistence type="predicted"/>
<reference evidence="1" key="1">
    <citation type="journal article" date="2022" name="Food Funct.">
        <title>Lactobacillus kefiranofaciens ZW18 from Kefir enhances the anti-tumor effect of anti-programmed cell death 1 (PD-1) immunotherapy by modulating the gut microbiota.</title>
        <authorList>
            <person name="Zhao J."/>
            <person name="Wang Y."/>
            <person name="Wang J."/>
            <person name="Lv M."/>
            <person name="Zhou C."/>
            <person name="Jia L."/>
            <person name="Geng W."/>
        </authorList>
    </citation>
    <scope>NUCLEOTIDE SEQUENCE</scope>
    <source>
        <strain evidence="1">ZW18</strain>
    </source>
</reference>
<reference evidence="1" key="2">
    <citation type="submission" date="2023-04" db="EMBL/GenBank/DDBJ databases">
        <authorList>
            <person name="Wang Y."/>
        </authorList>
    </citation>
    <scope>NUCLEOTIDE SEQUENCE</scope>
    <source>
        <strain evidence="1">ZW18</strain>
    </source>
</reference>
<accession>A0AAX3UCI9</accession>
<organism evidence="1 2">
    <name type="scientific">Lactobacillus kefiranofaciens</name>
    <dbReference type="NCBI Taxonomy" id="267818"/>
    <lineage>
        <taxon>Bacteria</taxon>
        <taxon>Bacillati</taxon>
        <taxon>Bacillota</taxon>
        <taxon>Bacilli</taxon>
        <taxon>Lactobacillales</taxon>
        <taxon>Lactobacillaceae</taxon>
        <taxon>Lactobacillus</taxon>
    </lineage>
</organism>
<dbReference type="EMBL" id="CP123735">
    <property type="protein sequence ID" value="WGO85422.1"/>
    <property type="molecule type" value="Genomic_DNA"/>
</dbReference>
<name>A0AAX3UCI9_9LACO</name>
<dbReference type="RefSeq" id="WP_013854896.1">
    <property type="nucleotide sequence ID" value="NZ_CP123735.1"/>
</dbReference>